<proteinExistence type="predicted"/>
<protein>
    <submittedName>
        <fullName evidence="2">Uncharacterized protein</fullName>
    </submittedName>
</protein>
<dbReference type="AlphaFoldDB" id="A0A8J2HDL6"/>
<evidence type="ECO:0000313" key="3">
    <source>
        <dbReference type="Proteomes" id="UP000786811"/>
    </source>
</evidence>
<evidence type="ECO:0000313" key="2">
    <source>
        <dbReference type="EMBL" id="CAG5095167.1"/>
    </source>
</evidence>
<gene>
    <name evidence="2" type="ORF">HICCMSTLAB_LOCUS7574</name>
</gene>
<name>A0A8J2HDL6_COTCN</name>
<comment type="caution">
    <text evidence="2">The sequence shown here is derived from an EMBL/GenBank/DDBJ whole genome shotgun (WGS) entry which is preliminary data.</text>
</comment>
<accession>A0A8J2HDL6</accession>
<organism evidence="2 3">
    <name type="scientific">Cotesia congregata</name>
    <name type="common">Parasitoid wasp</name>
    <name type="synonym">Apanteles congregatus</name>
    <dbReference type="NCBI Taxonomy" id="51543"/>
    <lineage>
        <taxon>Eukaryota</taxon>
        <taxon>Metazoa</taxon>
        <taxon>Ecdysozoa</taxon>
        <taxon>Arthropoda</taxon>
        <taxon>Hexapoda</taxon>
        <taxon>Insecta</taxon>
        <taxon>Pterygota</taxon>
        <taxon>Neoptera</taxon>
        <taxon>Endopterygota</taxon>
        <taxon>Hymenoptera</taxon>
        <taxon>Apocrita</taxon>
        <taxon>Ichneumonoidea</taxon>
        <taxon>Braconidae</taxon>
        <taxon>Microgastrinae</taxon>
        <taxon>Cotesia</taxon>
    </lineage>
</organism>
<keyword evidence="1" id="KW-0812">Transmembrane</keyword>
<evidence type="ECO:0000256" key="1">
    <source>
        <dbReference type="SAM" id="Phobius"/>
    </source>
</evidence>
<reference evidence="2" key="1">
    <citation type="submission" date="2021-04" db="EMBL/GenBank/DDBJ databases">
        <authorList>
            <person name="Chebbi M.A.C M."/>
        </authorList>
    </citation>
    <scope>NUCLEOTIDE SEQUENCE</scope>
</reference>
<sequence>MSCEKASRRLRYIIAKAKRFGLAEYELADLSGAKKITTSKSGPFNTWYLIALVIAIIICGTLVLALVCNPCSSRRIYLGFKNTYPINIKYPTHILKYLSITKTKKNIFCPILTSLVFPSRSRATQVVVDVELEGNHQRLTVR</sequence>
<feature type="transmembrane region" description="Helical" evidence="1">
    <location>
        <begin position="47"/>
        <end position="68"/>
    </location>
</feature>
<dbReference type="EMBL" id="CAJNRD030001121">
    <property type="protein sequence ID" value="CAG5095167.1"/>
    <property type="molecule type" value="Genomic_DNA"/>
</dbReference>
<keyword evidence="3" id="KW-1185">Reference proteome</keyword>
<keyword evidence="1" id="KW-1133">Transmembrane helix</keyword>
<dbReference type="OrthoDB" id="7634833at2759"/>
<keyword evidence="1" id="KW-0472">Membrane</keyword>
<dbReference type="Proteomes" id="UP000786811">
    <property type="component" value="Unassembled WGS sequence"/>
</dbReference>